<accession>A0A0F9J2Q5</accession>
<keyword evidence="7" id="KW-0067">ATP-binding</keyword>
<proteinExistence type="predicted"/>
<dbReference type="InterPro" id="IPR004358">
    <property type="entry name" value="Sig_transdc_His_kin-like_C"/>
</dbReference>
<dbReference type="SUPFAM" id="SSF55781">
    <property type="entry name" value="GAF domain-like"/>
    <property type="match status" value="1"/>
</dbReference>
<evidence type="ECO:0000313" key="11">
    <source>
        <dbReference type="EMBL" id="KKL93442.1"/>
    </source>
</evidence>
<evidence type="ECO:0000256" key="1">
    <source>
        <dbReference type="ARBA" id="ARBA00000085"/>
    </source>
</evidence>
<dbReference type="EC" id="2.7.13.3" evidence="2"/>
<keyword evidence="9" id="KW-0175">Coiled coil</keyword>
<evidence type="ECO:0000256" key="8">
    <source>
        <dbReference type="ARBA" id="ARBA00023012"/>
    </source>
</evidence>
<evidence type="ECO:0000256" key="3">
    <source>
        <dbReference type="ARBA" id="ARBA00022553"/>
    </source>
</evidence>
<dbReference type="FunFam" id="3.30.565.10:FF:000006">
    <property type="entry name" value="Sensor histidine kinase WalK"/>
    <property type="match status" value="1"/>
</dbReference>
<dbReference type="Gene3D" id="3.30.450.40">
    <property type="match status" value="1"/>
</dbReference>
<comment type="caution">
    <text evidence="11">The sequence shown here is derived from an EMBL/GenBank/DDBJ whole genome shotgun (WGS) entry which is preliminary data.</text>
</comment>
<dbReference type="Gene3D" id="3.30.565.10">
    <property type="entry name" value="Histidine kinase-like ATPase, C-terminal domain"/>
    <property type="match status" value="1"/>
</dbReference>
<dbReference type="EMBL" id="LAZR01019187">
    <property type="protein sequence ID" value="KKL93442.1"/>
    <property type="molecule type" value="Genomic_DNA"/>
</dbReference>
<dbReference type="InterPro" id="IPR003661">
    <property type="entry name" value="HisK_dim/P_dom"/>
</dbReference>
<comment type="catalytic activity">
    <reaction evidence="1">
        <text>ATP + protein L-histidine = ADP + protein N-phospho-L-histidine.</text>
        <dbReference type="EC" id="2.7.13.3"/>
    </reaction>
</comment>
<keyword evidence="8" id="KW-0902">Two-component regulatory system</keyword>
<dbReference type="GO" id="GO:0005524">
    <property type="term" value="F:ATP binding"/>
    <property type="evidence" value="ECO:0007669"/>
    <property type="project" value="UniProtKB-KW"/>
</dbReference>
<keyword evidence="3" id="KW-0597">Phosphoprotein</keyword>
<dbReference type="InterPro" id="IPR005467">
    <property type="entry name" value="His_kinase_dom"/>
</dbReference>
<evidence type="ECO:0000256" key="5">
    <source>
        <dbReference type="ARBA" id="ARBA00022741"/>
    </source>
</evidence>
<feature type="domain" description="Histidine kinase" evidence="10">
    <location>
        <begin position="212"/>
        <end position="427"/>
    </location>
</feature>
<evidence type="ECO:0000256" key="7">
    <source>
        <dbReference type="ARBA" id="ARBA00022840"/>
    </source>
</evidence>
<evidence type="ECO:0000256" key="2">
    <source>
        <dbReference type="ARBA" id="ARBA00012438"/>
    </source>
</evidence>
<dbReference type="PANTHER" id="PTHR42878:SF7">
    <property type="entry name" value="SENSOR HISTIDINE KINASE GLRK"/>
    <property type="match status" value="1"/>
</dbReference>
<evidence type="ECO:0000256" key="6">
    <source>
        <dbReference type="ARBA" id="ARBA00022777"/>
    </source>
</evidence>
<dbReference type="GO" id="GO:0000155">
    <property type="term" value="F:phosphorelay sensor kinase activity"/>
    <property type="evidence" value="ECO:0007669"/>
    <property type="project" value="InterPro"/>
</dbReference>
<dbReference type="InterPro" id="IPR036097">
    <property type="entry name" value="HisK_dim/P_sf"/>
</dbReference>
<dbReference type="SMART" id="SM00388">
    <property type="entry name" value="HisKA"/>
    <property type="match status" value="1"/>
</dbReference>
<dbReference type="PROSITE" id="PS50109">
    <property type="entry name" value="HIS_KIN"/>
    <property type="match status" value="1"/>
</dbReference>
<sequence length="427" mass="48524">MKNLVFNNFYKQGLFMEDRRKYSSVSNTELHLLNQIGRDFSSSLDFESIIDMIMSRVKDVIKCEASSVILFDETRDSLVFYAASGAGAKEVEGLTIPRGKGFAGWVFDNQEAVIVDEVNKDPRFYSGIDDITHMKTGSLICVPVGNKDKKLGVIEGINKIDGSFTGRDLDLLIAISQLAGISIENSMIHRNLEQKNNDLDRLNKEMDDFVNIVSHDLQTPLASIEGYVGLIKDEITSMLESNADLNNYLNRIEQNCKNMFNFISHLRSLVRLNKDSLSFQEFDPAAVLDEICALLEDLIREKNADVIYNSSLHVIRYDRTLFYHILYNLVQNSLKYSAKCRKPVIKIETEEEENEIHFLIMDNGAGISKDDQEKIFSFYTRGKNAKMADGYGLGLAFVKKIVELFDGKVWVETEPDKGSIFYFSLPR</sequence>
<dbReference type="InterPro" id="IPR050351">
    <property type="entry name" value="BphY/WalK/GraS-like"/>
</dbReference>
<dbReference type="CDD" id="cd00082">
    <property type="entry name" value="HisKA"/>
    <property type="match status" value="1"/>
</dbReference>
<dbReference type="InterPro" id="IPR036890">
    <property type="entry name" value="HATPase_C_sf"/>
</dbReference>
<dbReference type="Gene3D" id="1.10.287.130">
    <property type="match status" value="1"/>
</dbReference>
<dbReference type="GO" id="GO:0000156">
    <property type="term" value="F:phosphorelay response regulator activity"/>
    <property type="evidence" value="ECO:0007669"/>
    <property type="project" value="TreeGrafter"/>
</dbReference>
<dbReference type="InterPro" id="IPR029016">
    <property type="entry name" value="GAF-like_dom_sf"/>
</dbReference>
<organism evidence="11">
    <name type="scientific">marine sediment metagenome</name>
    <dbReference type="NCBI Taxonomy" id="412755"/>
    <lineage>
        <taxon>unclassified sequences</taxon>
        <taxon>metagenomes</taxon>
        <taxon>ecological metagenomes</taxon>
    </lineage>
</organism>
<reference evidence="11" key="1">
    <citation type="journal article" date="2015" name="Nature">
        <title>Complex archaea that bridge the gap between prokaryotes and eukaryotes.</title>
        <authorList>
            <person name="Spang A."/>
            <person name="Saw J.H."/>
            <person name="Jorgensen S.L."/>
            <person name="Zaremba-Niedzwiedzka K."/>
            <person name="Martijn J."/>
            <person name="Lind A.E."/>
            <person name="van Eijk R."/>
            <person name="Schleper C."/>
            <person name="Guy L."/>
            <person name="Ettema T.J."/>
        </authorList>
    </citation>
    <scope>NUCLEOTIDE SEQUENCE</scope>
</reference>
<name>A0A0F9J2Q5_9ZZZZ</name>
<protein>
    <recommendedName>
        <fullName evidence="2">histidine kinase</fullName>
        <ecNumber evidence="2">2.7.13.3</ecNumber>
    </recommendedName>
</protein>
<dbReference type="AlphaFoldDB" id="A0A0F9J2Q5"/>
<dbReference type="SUPFAM" id="SSF47384">
    <property type="entry name" value="Homodimeric domain of signal transducing histidine kinase"/>
    <property type="match status" value="1"/>
</dbReference>
<dbReference type="GO" id="GO:0030295">
    <property type="term" value="F:protein kinase activator activity"/>
    <property type="evidence" value="ECO:0007669"/>
    <property type="project" value="TreeGrafter"/>
</dbReference>
<keyword evidence="6" id="KW-0418">Kinase</keyword>
<keyword evidence="4" id="KW-0808">Transferase</keyword>
<evidence type="ECO:0000256" key="9">
    <source>
        <dbReference type="SAM" id="Coils"/>
    </source>
</evidence>
<dbReference type="GO" id="GO:0007234">
    <property type="term" value="P:osmosensory signaling via phosphorelay pathway"/>
    <property type="evidence" value="ECO:0007669"/>
    <property type="project" value="TreeGrafter"/>
</dbReference>
<dbReference type="SUPFAM" id="SSF55874">
    <property type="entry name" value="ATPase domain of HSP90 chaperone/DNA topoisomerase II/histidine kinase"/>
    <property type="match status" value="1"/>
</dbReference>
<dbReference type="Pfam" id="PF01590">
    <property type="entry name" value="GAF"/>
    <property type="match status" value="1"/>
</dbReference>
<dbReference type="PANTHER" id="PTHR42878">
    <property type="entry name" value="TWO-COMPONENT HISTIDINE KINASE"/>
    <property type="match status" value="1"/>
</dbReference>
<dbReference type="Pfam" id="PF02518">
    <property type="entry name" value="HATPase_c"/>
    <property type="match status" value="1"/>
</dbReference>
<dbReference type="InterPro" id="IPR003594">
    <property type="entry name" value="HATPase_dom"/>
</dbReference>
<keyword evidence="5" id="KW-0547">Nucleotide-binding</keyword>
<dbReference type="SMART" id="SM00065">
    <property type="entry name" value="GAF"/>
    <property type="match status" value="1"/>
</dbReference>
<evidence type="ECO:0000256" key="4">
    <source>
        <dbReference type="ARBA" id="ARBA00022679"/>
    </source>
</evidence>
<dbReference type="PRINTS" id="PR00344">
    <property type="entry name" value="BCTRLSENSOR"/>
</dbReference>
<gene>
    <name evidence="11" type="ORF">LCGC14_1874670</name>
</gene>
<dbReference type="Pfam" id="PF00512">
    <property type="entry name" value="HisKA"/>
    <property type="match status" value="1"/>
</dbReference>
<evidence type="ECO:0000259" key="10">
    <source>
        <dbReference type="PROSITE" id="PS50109"/>
    </source>
</evidence>
<dbReference type="InterPro" id="IPR003018">
    <property type="entry name" value="GAF"/>
</dbReference>
<dbReference type="CDD" id="cd00075">
    <property type="entry name" value="HATPase"/>
    <property type="match status" value="1"/>
</dbReference>
<dbReference type="SMART" id="SM00387">
    <property type="entry name" value="HATPase_c"/>
    <property type="match status" value="1"/>
</dbReference>
<feature type="coiled-coil region" evidence="9">
    <location>
        <begin position="185"/>
        <end position="212"/>
    </location>
</feature>